<proteinExistence type="predicted"/>
<dbReference type="Proteomes" id="UP000190857">
    <property type="component" value="Unassembled WGS sequence"/>
</dbReference>
<keyword evidence="1" id="KW-1133">Transmembrane helix</keyword>
<evidence type="ECO:0000313" key="3">
    <source>
        <dbReference type="Proteomes" id="UP000190857"/>
    </source>
</evidence>
<feature type="transmembrane region" description="Helical" evidence="1">
    <location>
        <begin position="121"/>
        <end position="143"/>
    </location>
</feature>
<protein>
    <submittedName>
        <fullName evidence="2">Uncharacterized protein</fullName>
    </submittedName>
</protein>
<keyword evidence="3" id="KW-1185">Reference proteome</keyword>
<dbReference type="RefSeq" id="WP_079727263.1">
    <property type="nucleotide sequence ID" value="NZ_FUZP01000001.1"/>
</dbReference>
<keyword evidence="1" id="KW-0812">Transmembrane</keyword>
<dbReference type="AlphaFoldDB" id="A0A1T5J364"/>
<name>A0A1T5J364_9MICO</name>
<feature type="transmembrane region" description="Helical" evidence="1">
    <location>
        <begin position="42"/>
        <end position="65"/>
    </location>
</feature>
<dbReference type="OrthoDB" id="9829880at2"/>
<evidence type="ECO:0000313" key="2">
    <source>
        <dbReference type="EMBL" id="SKC45895.1"/>
    </source>
</evidence>
<dbReference type="EMBL" id="FUZP01000001">
    <property type="protein sequence ID" value="SKC45895.1"/>
    <property type="molecule type" value="Genomic_DNA"/>
</dbReference>
<feature type="transmembrane region" description="Helical" evidence="1">
    <location>
        <begin position="7"/>
        <end position="30"/>
    </location>
</feature>
<keyword evidence="1" id="KW-0472">Membrane</keyword>
<evidence type="ECO:0000256" key="1">
    <source>
        <dbReference type="SAM" id="Phobius"/>
    </source>
</evidence>
<organism evidence="2 3">
    <name type="scientific">Okibacterium fritillariae</name>
    <dbReference type="NCBI Taxonomy" id="123320"/>
    <lineage>
        <taxon>Bacteria</taxon>
        <taxon>Bacillati</taxon>
        <taxon>Actinomycetota</taxon>
        <taxon>Actinomycetes</taxon>
        <taxon>Micrococcales</taxon>
        <taxon>Microbacteriaceae</taxon>
        <taxon>Okibacterium</taxon>
    </lineage>
</organism>
<gene>
    <name evidence="2" type="ORF">SAMN06309945_1176</name>
</gene>
<dbReference type="STRING" id="123320.SAMN06309945_1176"/>
<reference evidence="2 3" key="1">
    <citation type="submission" date="2017-02" db="EMBL/GenBank/DDBJ databases">
        <authorList>
            <person name="Peterson S.W."/>
        </authorList>
    </citation>
    <scope>NUCLEOTIDE SEQUENCE [LARGE SCALE GENOMIC DNA]</scope>
    <source>
        <strain evidence="2 3">VKM Ac-2059</strain>
    </source>
</reference>
<feature type="transmembrane region" description="Helical" evidence="1">
    <location>
        <begin position="86"/>
        <end position="109"/>
    </location>
</feature>
<accession>A0A1T5J364</accession>
<sequence length="157" mass="16002">MGIGVMFCGFATSMVVATTTIVLGCLLGWPQQNDTAGQVLAGSVWTIPALIGGFAAGFIGPGYAMPGPDLGEEYHSRPLSVLRRTIIAAVSVSGPAFLFIFGSVVAGIARPVSQLAVTVGFYGLVFSVLVVLAGSGAFALAFASTSRSLKRAAPHPL</sequence>